<dbReference type="SMART" id="SM00634">
    <property type="entry name" value="BID_1"/>
    <property type="match status" value="2"/>
</dbReference>
<dbReference type="Gene3D" id="2.60.40.1080">
    <property type="match status" value="3"/>
</dbReference>
<feature type="domain" description="Big-1" evidence="6">
    <location>
        <begin position="501"/>
        <end position="600"/>
    </location>
</feature>
<dbReference type="InterPro" id="IPR051715">
    <property type="entry name" value="Intimin-Invasin_domain"/>
</dbReference>
<dbReference type="InterPro" id="IPR003535">
    <property type="entry name" value="Intimin/invasin_bac"/>
</dbReference>
<organism evidence="7 8">
    <name type="scientific">Candidatus Regiella insecticola LSR1</name>
    <dbReference type="NCBI Taxonomy" id="663321"/>
    <lineage>
        <taxon>Bacteria</taxon>
        <taxon>Pseudomonadati</taxon>
        <taxon>Pseudomonadota</taxon>
        <taxon>Gammaproteobacteria</taxon>
        <taxon>Enterobacterales</taxon>
        <taxon>Enterobacteriaceae</taxon>
        <taxon>aphid secondary symbionts</taxon>
        <taxon>Candidatus Regiella</taxon>
    </lineage>
</organism>
<dbReference type="eggNOG" id="COG5492">
    <property type="taxonomic scope" value="Bacteria"/>
</dbReference>
<dbReference type="AlphaFoldDB" id="E0WQD2"/>
<dbReference type="eggNOG" id="COG2911">
    <property type="taxonomic scope" value="Bacteria"/>
</dbReference>
<evidence type="ECO:0000313" key="7">
    <source>
        <dbReference type="EMBL" id="EFL92342.1"/>
    </source>
</evidence>
<protein>
    <recommendedName>
        <fullName evidence="2">Intimin</fullName>
    </recommendedName>
    <alternativeName>
        <fullName evidence="5">Attaching and effacing protein</fullName>
    </alternativeName>
</protein>
<dbReference type="FunFam" id="2.40.160.160:FF:000001">
    <property type="entry name" value="Intimin-like inverse autotransporter SinH"/>
    <property type="match status" value="1"/>
</dbReference>
<sequence>MDVGFGGIKCFFFSKNSNNTEKTVTAEDKIVQGIMTTGSLLSNTDNPIHAAINMARSAVVSEANASIGQWLNQFGTARVQLNIDNDFHLDGSALDFMLPLYDNSKSLLFTQLGARNKSGQNTFNIGAGARIFQNNWMFGVNTFFDHDLTAKNRRIGLGAEVWADYLKLSANSYFSLNNWHQSQDFIGYNARPANGYDLRVEAYLPSYPQLGGKLMFEQYYGDEVALFATNHRQKNPNAITVGINCTPIPLLTLGVERRKNDTFFNFQMNYRLGESWQAQINPSAVTTMRTRVGNRYDLVERNNHIVLDHQKQQVIRLTLPQKLSNVAGNTFRLTALVTAKHGLGRIDWDRTSLLAAGGTVTQISQDTVEIKLPSYPADNNNVYTLSAVAPIIVDAQNSTFTVSPDSIIANGKITSSLTFTAKDASNQPLRNLNVSFKRDDEAGTRLSAVTENKGVYSATLTGNDAKAVTITPHVGGQAIDQVRAQTVTLMAPPAAPVAPRHYDFTVSKERITADGEDEAVLTFTAKDASNQPLCNLKVSFNRDDETGTRLSDITEEKGVYRAKLKAVKGTLAKAVTITPHVEGQAVVGNNMEKVVTITITARTITPDLHFANAQQSTIYTKNFIRSQAIRGMPDNVEQIWSSSDNSVATVDNNGKVTLIKSGEVKITVYTSGNAQYNPAKASYVLTIDKADPKLQAGDGNPITATWADGKSYSIAATFGNADVGSSLTPVYTSQNTGIVTVNGNGTLNAIKPGRSTVSVSTRETDQFKAASADVLYLLNKGTVNISFDVTEVKTTDEETFTLQKTKNKVPSDADVHWGSSDSNVVNLSSSESVQGKVGKGRARLTLNVAENDFYSASSGHYDVLIYSQPIFELEEIRYSSHGNYSNNGDWIPVYADDDIILPLRIDTSNEFNQAGSVTVYLFDDGGQSLGEKEVPKSSGIHEIHFSPQYYFWGRQLYLKVIAKGQYGNLITANKSKFVSVKAPDINDIGSIKTTATASAIITSTGELDNGCQMSFAGRMHHVIVWPKTELNIPDNKKLITQLFISHKIVDPTEDSREVNYNDRDWLTSSGVVGYKGKSARYAIKEECWDNHKGSFTLQTMLQFGEKEYNMSHTFSWHGKMAWKVCAALLGEKIALIRLLDSRLFYSLYN</sequence>
<dbReference type="PRINTS" id="PR01369">
    <property type="entry name" value="INTIMIN"/>
</dbReference>
<evidence type="ECO:0000256" key="2">
    <source>
        <dbReference type="ARBA" id="ARBA00017346"/>
    </source>
</evidence>
<evidence type="ECO:0000256" key="1">
    <source>
        <dbReference type="ARBA" id="ARBA00010116"/>
    </source>
</evidence>
<dbReference type="InterPro" id="IPR015217">
    <property type="entry name" value="Invasin_dom_3"/>
</dbReference>
<evidence type="ECO:0000256" key="5">
    <source>
        <dbReference type="ARBA" id="ARBA00029955"/>
    </source>
</evidence>
<comment type="similarity">
    <text evidence="1">Belongs to the intimin/invasin family.</text>
</comment>
<keyword evidence="3" id="KW-0843">Virulence</keyword>
<dbReference type="Pfam" id="PF11924">
    <property type="entry name" value="IAT_beta"/>
    <property type="match status" value="1"/>
</dbReference>
<dbReference type="STRING" id="663321.REG_0091"/>
<keyword evidence="4" id="KW-1015">Disulfide bond</keyword>
<dbReference type="InterPro" id="IPR024519">
    <property type="entry name" value="IAT_beta"/>
</dbReference>
<dbReference type="InterPro" id="IPR013783">
    <property type="entry name" value="Ig-like_fold"/>
</dbReference>
<dbReference type="SUPFAM" id="SSF49373">
    <property type="entry name" value="Invasin/intimin cell-adhesion fragments"/>
    <property type="match status" value="4"/>
</dbReference>
<dbReference type="Pfam" id="PF02368">
    <property type="entry name" value="Big_2"/>
    <property type="match status" value="1"/>
</dbReference>
<reference evidence="7" key="1">
    <citation type="journal article" date="2009" name="Environ. Microbiol.">
        <title>Dynamics of genome evolution in facultative symbionts of aphids.</title>
        <authorList>
            <person name="Degnan P.H."/>
            <person name="Leonardo T.E."/>
            <person name="Cass B.N."/>
            <person name="Hurwitz B."/>
            <person name="Stern D."/>
            <person name="Gibbs R.A."/>
            <person name="Richards S."/>
            <person name="Moran N.A."/>
        </authorList>
    </citation>
    <scope>NUCLEOTIDE SEQUENCE [LARGE SCALE GENOMIC DNA]</scope>
    <source>
        <strain evidence="7">LSR1</strain>
    </source>
</reference>
<dbReference type="PANTHER" id="PTHR39576:SF2">
    <property type="entry name" value="ATTACHING AND EFFACING PROTEIN HOMOLOG-RELATED"/>
    <property type="match status" value="1"/>
</dbReference>
<dbReference type="GO" id="GO:0009279">
    <property type="term" value="C:cell outer membrane"/>
    <property type="evidence" value="ECO:0007669"/>
    <property type="project" value="TreeGrafter"/>
</dbReference>
<feature type="domain" description="Big-1" evidence="6">
    <location>
        <begin position="397"/>
        <end position="490"/>
    </location>
</feature>
<dbReference type="Gene3D" id="2.40.160.160">
    <property type="entry name" value="Inverse autotransporter, beta-domain"/>
    <property type="match status" value="1"/>
</dbReference>
<gene>
    <name evidence="7" type="ORF">REG_0091</name>
</gene>
<dbReference type="Gene3D" id="2.60.40.10">
    <property type="entry name" value="Immunoglobulins"/>
    <property type="match status" value="2"/>
</dbReference>
<dbReference type="PANTHER" id="PTHR39576">
    <property type="entry name" value="ATTACHING AND EFFACING PROTEIN HOMOLOG-RELATED-RELATED"/>
    <property type="match status" value="1"/>
</dbReference>
<dbReference type="PROSITE" id="PS51127">
    <property type="entry name" value="BIG1"/>
    <property type="match status" value="2"/>
</dbReference>
<evidence type="ECO:0000313" key="8">
    <source>
        <dbReference type="Proteomes" id="UP000005726"/>
    </source>
</evidence>
<dbReference type="GO" id="GO:0007155">
    <property type="term" value="P:cell adhesion"/>
    <property type="evidence" value="ECO:0007669"/>
    <property type="project" value="InterPro"/>
</dbReference>
<dbReference type="InterPro" id="IPR038177">
    <property type="entry name" value="IAT_beta_sf"/>
</dbReference>
<evidence type="ECO:0000256" key="3">
    <source>
        <dbReference type="ARBA" id="ARBA00023026"/>
    </source>
</evidence>
<name>E0WQD2_9ENTR</name>
<dbReference type="InterPro" id="IPR003344">
    <property type="entry name" value="Big_1_dom"/>
</dbReference>
<dbReference type="HOGENOM" id="CLU_000210_7_2_6"/>
<accession>E0WQD2</accession>
<evidence type="ECO:0000259" key="6">
    <source>
        <dbReference type="PROSITE" id="PS51127"/>
    </source>
</evidence>
<keyword evidence="8" id="KW-1185">Reference proteome</keyword>
<dbReference type="EMBL" id="GL379589">
    <property type="protein sequence ID" value="EFL92342.1"/>
    <property type="molecule type" value="Genomic_DNA"/>
</dbReference>
<proteinExistence type="inferred from homology"/>
<evidence type="ECO:0000256" key="4">
    <source>
        <dbReference type="ARBA" id="ARBA00023157"/>
    </source>
</evidence>
<dbReference type="InterPro" id="IPR008964">
    <property type="entry name" value="Invasin/intimin_cell_adhesion"/>
</dbReference>
<dbReference type="Pfam" id="PF09134">
    <property type="entry name" value="Invasin_D3"/>
    <property type="match status" value="2"/>
</dbReference>
<dbReference type="InterPro" id="IPR003343">
    <property type="entry name" value="Big_2"/>
</dbReference>
<dbReference type="Proteomes" id="UP000005726">
    <property type="component" value="Unassembled WGS sequence"/>
</dbReference>